<protein>
    <recommendedName>
        <fullName evidence="1">BRCT domain-containing protein</fullName>
    </recommendedName>
</protein>
<dbReference type="SMART" id="SM00292">
    <property type="entry name" value="BRCT"/>
    <property type="match status" value="1"/>
</dbReference>
<dbReference type="Ensembl" id="ENSSRHT00000073512.1">
    <property type="protein sequence ID" value="ENSSRHP00000071557.1"/>
    <property type="gene ID" value="ENSSRHG00000035591.1"/>
</dbReference>
<dbReference type="Proteomes" id="UP000472270">
    <property type="component" value="Unassembled WGS sequence"/>
</dbReference>
<dbReference type="PANTHER" id="PTHR46677:SF1">
    <property type="entry name" value="SMC5-SMC6 COMPLEX LOCALIZATION FACTOR PROTEIN 1"/>
    <property type="match status" value="1"/>
</dbReference>
<reference evidence="2" key="2">
    <citation type="submission" date="2025-09" db="UniProtKB">
        <authorList>
            <consortium name="Ensembl"/>
        </authorList>
    </citation>
    <scope>IDENTIFICATION</scope>
</reference>
<dbReference type="Pfam" id="PF16770">
    <property type="entry name" value="RTT107_BRCT_5"/>
    <property type="match status" value="1"/>
</dbReference>
<evidence type="ECO:0000313" key="3">
    <source>
        <dbReference type="Proteomes" id="UP000472270"/>
    </source>
</evidence>
<dbReference type="FunFam" id="3.40.50.10190:FF:000018">
    <property type="entry name" value="DNA topoisomerase 2-binding protein 1"/>
    <property type="match status" value="1"/>
</dbReference>
<dbReference type="SUPFAM" id="SSF52113">
    <property type="entry name" value="BRCT domain"/>
    <property type="match status" value="1"/>
</dbReference>
<dbReference type="AlphaFoldDB" id="A0A673L074"/>
<evidence type="ECO:0000313" key="2">
    <source>
        <dbReference type="Ensembl" id="ENSSRHP00000071557.1"/>
    </source>
</evidence>
<feature type="domain" description="BRCT" evidence="1">
    <location>
        <begin position="1"/>
        <end position="92"/>
    </location>
</feature>
<reference evidence="2" key="1">
    <citation type="submission" date="2025-08" db="UniProtKB">
        <authorList>
            <consortium name="Ensembl"/>
        </authorList>
    </citation>
    <scope>IDENTIFICATION</scope>
</reference>
<dbReference type="PROSITE" id="PS50172">
    <property type="entry name" value="BRCT"/>
    <property type="match status" value="1"/>
</dbReference>
<dbReference type="Gene3D" id="3.40.50.10190">
    <property type="entry name" value="BRCT domain"/>
    <property type="match status" value="1"/>
</dbReference>
<organism evidence="2 3">
    <name type="scientific">Sinocyclocheilus rhinocerous</name>
    <dbReference type="NCBI Taxonomy" id="307959"/>
    <lineage>
        <taxon>Eukaryota</taxon>
        <taxon>Metazoa</taxon>
        <taxon>Chordata</taxon>
        <taxon>Craniata</taxon>
        <taxon>Vertebrata</taxon>
        <taxon>Euteleostomi</taxon>
        <taxon>Actinopterygii</taxon>
        <taxon>Neopterygii</taxon>
        <taxon>Teleostei</taxon>
        <taxon>Ostariophysi</taxon>
        <taxon>Cypriniformes</taxon>
        <taxon>Cyprinidae</taxon>
        <taxon>Cyprininae</taxon>
        <taxon>Sinocyclocheilus</taxon>
    </lineage>
</organism>
<dbReference type="GO" id="GO:2000781">
    <property type="term" value="P:positive regulation of double-strand break repair"/>
    <property type="evidence" value="ECO:0007669"/>
    <property type="project" value="InterPro"/>
</dbReference>
<dbReference type="InterPro" id="IPR036420">
    <property type="entry name" value="BRCT_dom_sf"/>
</dbReference>
<proteinExistence type="predicted"/>
<dbReference type="PANTHER" id="PTHR46677">
    <property type="entry name" value="SMC5-SMC6 COMPLEX LOCALIZATION FACTOR PROTEIN 1"/>
    <property type="match status" value="1"/>
</dbReference>
<dbReference type="InterPro" id="IPR042479">
    <property type="entry name" value="Slf1"/>
</dbReference>
<evidence type="ECO:0000259" key="1">
    <source>
        <dbReference type="PROSITE" id="PS50172"/>
    </source>
</evidence>
<dbReference type="GO" id="GO:0006974">
    <property type="term" value="P:DNA damage response"/>
    <property type="evidence" value="ECO:0007669"/>
    <property type="project" value="TreeGrafter"/>
</dbReference>
<dbReference type="GO" id="GO:1990166">
    <property type="term" value="P:protein localization to site of double-strand break"/>
    <property type="evidence" value="ECO:0007669"/>
    <property type="project" value="TreeGrafter"/>
</dbReference>
<dbReference type="CDD" id="cd17738">
    <property type="entry name" value="BRCT_TopBP1_rpt7"/>
    <property type="match status" value="1"/>
</dbReference>
<dbReference type="InterPro" id="IPR001357">
    <property type="entry name" value="BRCT_dom"/>
</dbReference>
<dbReference type="GO" id="GO:0035861">
    <property type="term" value="C:site of double-strand break"/>
    <property type="evidence" value="ECO:0007669"/>
    <property type="project" value="TreeGrafter"/>
</dbReference>
<name>A0A673L074_9TELE</name>
<accession>A0A673L074</accession>
<keyword evidence="3" id="KW-1185">Reference proteome</keyword>
<dbReference type="GO" id="GO:0005634">
    <property type="term" value="C:nucleus"/>
    <property type="evidence" value="ECO:0007669"/>
    <property type="project" value="TreeGrafter"/>
</dbReference>
<sequence length="135" mass="15037">TRMVDNKYIFQMSGIKNHSQKRQLLQGIRKLGGVYIGGSVYKEATTHLIVQKALASEKFLAACAGGKWIVTPEFILDSVNQKAWLPDASYELNLTAQTPETPNPLKTWRERVSNGTVSGAFQVNITILLTRIENC</sequence>